<feature type="transmembrane region" description="Helical" evidence="1">
    <location>
        <begin position="15"/>
        <end position="40"/>
    </location>
</feature>
<proteinExistence type="predicted"/>
<protein>
    <submittedName>
        <fullName evidence="2">Uncharacterized protein</fullName>
    </submittedName>
</protein>
<evidence type="ECO:0000256" key="1">
    <source>
        <dbReference type="SAM" id="Phobius"/>
    </source>
</evidence>
<reference evidence="2 3" key="1">
    <citation type="submission" date="2011-03" db="EMBL/GenBank/DDBJ databases">
        <authorList>
            <person name="Muzny D."/>
            <person name="Qin X."/>
            <person name="Deng J."/>
            <person name="Jiang H."/>
            <person name="Liu Y."/>
            <person name="Qu J."/>
            <person name="Song X.-Z."/>
            <person name="Zhang L."/>
            <person name="Thornton R."/>
            <person name="Coyle M."/>
            <person name="Francisco L."/>
            <person name="Jackson L."/>
            <person name="Javaid M."/>
            <person name="Korchina V."/>
            <person name="Kovar C."/>
            <person name="Mata R."/>
            <person name="Mathew T."/>
            <person name="Ngo R."/>
            <person name="Nguyen L."/>
            <person name="Nguyen N."/>
            <person name="Okwuonu G."/>
            <person name="Ongeri F."/>
            <person name="Pham C."/>
            <person name="Simmons D."/>
            <person name="Wilczek-Boney K."/>
            <person name="Hale W."/>
            <person name="Jakkamsetti A."/>
            <person name="Pham P."/>
            <person name="Ruth R."/>
            <person name="San Lucas F."/>
            <person name="Warren J."/>
            <person name="Zhang J."/>
            <person name="Zhao Z."/>
            <person name="Zhou C."/>
            <person name="Zhu D."/>
            <person name="Lee S."/>
            <person name="Bess C."/>
            <person name="Blankenburg K."/>
            <person name="Forbes L."/>
            <person name="Fu Q."/>
            <person name="Gubbala S."/>
            <person name="Hirani K."/>
            <person name="Jayaseelan J.C."/>
            <person name="Lara F."/>
            <person name="Munidasa M."/>
            <person name="Palculict T."/>
            <person name="Patil S."/>
            <person name="Pu L.-L."/>
            <person name="Saada N."/>
            <person name="Tang L."/>
            <person name="Weissenberger G."/>
            <person name="Zhu Y."/>
            <person name="Hemphill L."/>
            <person name="Shang Y."/>
            <person name="Youmans B."/>
            <person name="Ayvaz T."/>
            <person name="Ross M."/>
            <person name="Santibanez J."/>
            <person name="Aqrawi P."/>
            <person name="Gross S."/>
            <person name="Joshi V."/>
            <person name="Fowler G."/>
            <person name="Nazareth L."/>
            <person name="Reid J."/>
            <person name="Worley K."/>
            <person name="Petrosino J."/>
            <person name="Highlander S."/>
            <person name="Gibbs R."/>
        </authorList>
    </citation>
    <scope>NUCLEOTIDE SEQUENCE [LARGE SCALE GENOMIC DNA]</scope>
    <source>
        <strain evidence="2 3">SK355</strain>
    </source>
</reference>
<comment type="caution">
    <text evidence="2">The sequence shown here is derived from an EMBL/GenBank/DDBJ whole genome shotgun (WGS) entry which is preliminary data.</text>
</comment>
<keyword evidence="1" id="KW-0812">Transmembrane</keyword>
<organism evidence="2 3">
    <name type="scientific">Streptococcus sanguinis SK355</name>
    <dbReference type="NCBI Taxonomy" id="888816"/>
    <lineage>
        <taxon>Bacteria</taxon>
        <taxon>Bacillati</taxon>
        <taxon>Bacillota</taxon>
        <taxon>Bacilli</taxon>
        <taxon>Lactobacillales</taxon>
        <taxon>Streptococcaceae</taxon>
        <taxon>Streptococcus</taxon>
    </lineage>
</organism>
<dbReference type="STRING" id="888816.HMPREF9389_2218"/>
<dbReference type="EMBL" id="AFFN01000031">
    <property type="protein sequence ID" value="EGJ36109.1"/>
    <property type="molecule type" value="Genomic_DNA"/>
</dbReference>
<name>F3UTR0_STRSA</name>
<accession>F3UTR0</accession>
<gene>
    <name evidence="2" type="ORF">HMPREF9389_2218</name>
</gene>
<dbReference type="RefSeq" id="WP_002931319.1">
    <property type="nucleotide sequence ID" value="NZ_GL890993.1"/>
</dbReference>
<dbReference type="HOGENOM" id="CLU_218456_0_0_9"/>
<keyword evidence="1" id="KW-0472">Membrane</keyword>
<dbReference type="PATRIC" id="fig|888816.3.peg.2167"/>
<dbReference type="Proteomes" id="UP000005589">
    <property type="component" value="Unassembled WGS sequence"/>
</dbReference>
<evidence type="ECO:0000313" key="2">
    <source>
        <dbReference type="EMBL" id="EGJ36109.1"/>
    </source>
</evidence>
<evidence type="ECO:0000313" key="3">
    <source>
        <dbReference type="Proteomes" id="UP000005589"/>
    </source>
</evidence>
<dbReference type="AlphaFoldDB" id="F3UTR0"/>
<sequence length="43" mass="4838">MKNLMDKLNNLPKGVQLVLAVIIFAVMFAIMYHVGFNLFAPSK</sequence>
<keyword evidence="1" id="KW-1133">Transmembrane helix</keyword>